<keyword evidence="3" id="KW-1185">Reference proteome</keyword>
<evidence type="ECO:0000313" key="3">
    <source>
        <dbReference type="Proteomes" id="UP000016933"/>
    </source>
</evidence>
<dbReference type="Proteomes" id="UP000016933">
    <property type="component" value="Unassembled WGS sequence"/>
</dbReference>
<dbReference type="STRING" id="675120.N1PN39"/>
<protein>
    <recommendedName>
        <fullName evidence="4">GPI anchored protein</fullName>
    </recommendedName>
</protein>
<accession>N1PN39</accession>
<organism evidence="2 3">
    <name type="scientific">Dothistroma septosporum (strain NZE10 / CBS 128990)</name>
    <name type="common">Red band needle blight fungus</name>
    <name type="synonym">Mycosphaerella pini</name>
    <dbReference type="NCBI Taxonomy" id="675120"/>
    <lineage>
        <taxon>Eukaryota</taxon>
        <taxon>Fungi</taxon>
        <taxon>Dikarya</taxon>
        <taxon>Ascomycota</taxon>
        <taxon>Pezizomycotina</taxon>
        <taxon>Dothideomycetes</taxon>
        <taxon>Dothideomycetidae</taxon>
        <taxon>Mycosphaerellales</taxon>
        <taxon>Mycosphaerellaceae</taxon>
        <taxon>Dothistroma</taxon>
    </lineage>
</organism>
<dbReference type="AlphaFoldDB" id="N1PN39"/>
<dbReference type="HOGENOM" id="CLU_044725_0_0_1"/>
<feature type="chain" id="PRO_5004109975" description="GPI anchored protein" evidence="1">
    <location>
        <begin position="26"/>
        <end position="415"/>
    </location>
</feature>
<keyword evidence="1" id="KW-0732">Signal</keyword>
<dbReference type="PANTHER" id="PTHR39599">
    <property type="entry name" value="GPI-ANCHORED PROTEIN (EUROFUNG)-RELATED-RELATED"/>
    <property type="match status" value="1"/>
</dbReference>
<reference evidence="2 3" key="2">
    <citation type="journal article" date="2012" name="PLoS Pathog.">
        <title>Diverse lifestyles and strategies of plant pathogenesis encoded in the genomes of eighteen Dothideomycetes fungi.</title>
        <authorList>
            <person name="Ohm R.A."/>
            <person name="Feau N."/>
            <person name="Henrissat B."/>
            <person name="Schoch C.L."/>
            <person name="Horwitz B.A."/>
            <person name="Barry K.W."/>
            <person name="Condon B.J."/>
            <person name="Copeland A.C."/>
            <person name="Dhillon B."/>
            <person name="Glaser F."/>
            <person name="Hesse C.N."/>
            <person name="Kosti I."/>
            <person name="LaButti K."/>
            <person name="Lindquist E.A."/>
            <person name="Lucas S."/>
            <person name="Salamov A.A."/>
            <person name="Bradshaw R.E."/>
            <person name="Ciuffetti L."/>
            <person name="Hamelin R.C."/>
            <person name="Kema G.H.J."/>
            <person name="Lawrence C."/>
            <person name="Scott J.A."/>
            <person name="Spatafora J.W."/>
            <person name="Turgeon B.G."/>
            <person name="de Wit P.J.G.M."/>
            <person name="Zhong S."/>
            <person name="Goodwin S.B."/>
            <person name="Grigoriev I.V."/>
        </authorList>
    </citation>
    <scope>NUCLEOTIDE SEQUENCE [LARGE SCALE GENOMIC DNA]</scope>
    <source>
        <strain evidence="3">NZE10 / CBS 128990</strain>
    </source>
</reference>
<dbReference type="OMA" id="YVCSAYY"/>
<evidence type="ECO:0008006" key="4">
    <source>
        <dbReference type="Google" id="ProtNLM"/>
    </source>
</evidence>
<dbReference type="EMBL" id="KB446539">
    <property type="protein sequence ID" value="EME44817.1"/>
    <property type="molecule type" value="Genomic_DNA"/>
</dbReference>
<reference evidence="3" key="1">
    <citation type="journal article" date="2012" name="PLoS Genet.">
        <title>The genomes of the fungal plant pathogens Cladosporium fulvum and Dothistroma septosporum reveal adaptation to different hosts and lifestyles but also signatures of common ancestry.</title>
        <authorList>
            <person name="de Wit P.J.G.M."/>
            <person name="van der Burgt A."/>
            <person name="Oekmen B."/>
            <person name="Stergiopoulos I."/>
            <person name="Abd-Elsalam K.A."/>
            <person name="Aerts A.L."/>
            <person name="Bahkali A.H."/>
            <person name="Beenen H.G."/>
            <person name="Chettri P."/>
            <person name="Cox M.P."/>
            <person name="Datema E."/>
            <person name="de Vries R.P."/>
            <person name="Dhillon B."/>
            <person name="Ganley A.R."/>
            <person name="Griffiths S.A."/>
            <person name="Guo Y."/>
            <person name="Hamelin R.C."/>
            <person name="Henrissat B."/>
            <person name="Kabir M.S."/>
            <person name="Jashni M.K."/>
            <person name="Kema G."/>
            <person name="Klaubauf S."/>
            <person name="Lapidus A."/>
            <person name="Levasseur A."/>
            <person name="Lindquist E."/>
            <person name="Mehrabi R."/>
            <person name="Ohm R.A."/>
            <person name="Owen T.J."/>
            <person name="Salamov A."/>
            <person name="Schwelm A."/>
            <person name="Schijlen E."/>
            <person name="Sun H."/>
            <person name="van den Burg H.A."/>
            <person name="van Ham R.C.H.J."/>
            <person name="Zhang S."/>
            <person name="Goodwin S.B."/>
            <person name="Grigoriev I.V."/>
            <person name="Collemare J."/>
            <person name="Bradshaw R.E."/>
        </authorList>
    </citation>
    <scope>NUCLEOTIDE SEQUENCE [LARGE SCALE GENOMIC DNA]</scope>
    <source>
        <strain evidence="3">NZE10 / CBS 128990</strain>
    </source>
</reference>
<dbReference type="OrthoDB" id="2426396at2759"/>
<sequence>MKDFAKLLSLPATLLALTIAQCAEALEAQWPYNLPRHAKYYPEDEPHVKRGLGAQELLQWHAPQGVKKMGDDPGEKFFLDYWEFEEQSAAHSATSLNISGLRRTVVYDETTRYDNDTATCMLHAPFRGQTTDERSPFFHLFRRSLLMRDFQCPTGTTSCSNIGSDLCCQSSETCVNTNDGVGCCPNGGSCGQEVAACDTSAGYSSCPNSKNGGCCLPGFECLDTGCVFYGTQTVIATASPATVTTGTVNPTTVTEQPAQGTTVVVAGEGSTTTVTITDQGSTVTTTPASGTDSCPTGFYMCSAVYLGGCCRVDRNCDTTSCPSSDSTAVVTSGLTIQAGAGSTGSCASAWSSCAADVGGGCCPPGFACGTQCTATNGGQTTTKVVASAGAVVNVDRYGWSFLGFGVLVGMGMVWL</sequence>
<proteinExistence type="predicted"/>
<gene>
    <name evidence="2" type="ORF">DOTSEDRAFT_173192</name>
</gene>
<evidence type="ECO:0000256" key="1">
    <source>
        <dbReference type="SAM" id="SignalP"/>
    </source>
</evidence>
<name>N1PN39_DOTSN</name>
<dbReference type="PANTHER" id="PTHR39599:SF2">
    <property type="entry name" value="ANCHORED PROTEIN, PUTATIVE (AFU_ORTHOLOGUE AFUA_1G09650)-RELATED"/>
    <property type="match status" value="1"/>
</dbReference>
<evidence type="ECO:0000313" key="2">
    <source>
        <dbReference type="EMBL" id="EME44817.1"/>
    </source>
</evidence>
<dbReference type="eggNOG" id="ENOG502S5QM">
    <property type="taxonomic scope" value="Eukaryota"/>
</dbReference>
<feature type="signal peptide" evidence="1">
    <location>
        <begin position="1"/>
        <end position="25"/>
    </location>
</feature>